<dbReference type="Pfam" id="PF01408">
    <property type="entry name" value="GFO_IDH_MocA"/>
    <property type="match status" value="1"/>
</dbReference>
<dbReference type="SUPFAM" id="SSF51735">
    <property type="entry name" value="NAD(P)-binding Rossmann-fold domains"/>
    <property type="match status" value="1"/>
</dbReference>
<accession>L8GVZ4</accession>
<reference evidence="3 4" key="1">
    <citation type="journal article" date="2013" name="Genome Biol.">
        <title>Genome of Acanthamoeba castellanii highlights extensive lateral gene transfer and early evolution of tyrosine kinase signaling.</title>
        <authorList>
            <person name="Clarke M."/>
            <person name="Lohan A.J."/>
            <person name="Liu B."/>
            <person name="Lagkouvardos I."/>
            <person name="Roy S."/>
            <person name="Zafar N."/>
            <person name="Bertelli C."/>
            <person name="Schilde C."/>
            <person name="Kianianmomeni A."/>
            <person name="Burglin T.R."/>
            <person name="Frech C."/>
            <person name="Turcotte B."/>
            <person name="Kopec K.O."/>
            <person name="Synnott J.M."/>
            <person name="Choo C."/>
            <person name="Paponov I."/>
            <person name="Finkler A."/>
            <person name="Soon Heng Tan C."/>
            <person name="Hutchins A.P."/>
            <person name="Weinmeier T."/>
            <person name="Rattei T."/>
            <person name="Chu J.S."/>
            <person name="Gimenez G."/>
            <person name="Irimia M."/>
            <person name="Rigden D.J."/>
            <person name="Fitzpatrick D.A."/>
            <person name="Lorenzo-Morales J."/>
            <person name="Bateman A."/>
            <person name="Chiu C.H."/>
            <person name="Tang P."/>
            <person name="Hegemann P."/>
            <person name="Fromm H."/>
            <person name="Raoult D."/>
            <person name="Greub G."/>
            <person name="Miranda-Saavedra D."/>
            <person name="Chen N."/>
            <person name="Nash P."/>
            <person name="Ginger M.L."/>
            <person name="Horn M."/>
            <person name="Schaap P."/>
            <person name="Caler L."/>
            <person name="Loftus B."/>
        </authorList>
    </citation>
    <scope>NUCLEOTIDE SEQUENCE [LARGE SCALE GENOMIC DNA]</scope>
    <source>
        <strain evidence="3 4">Neff</strain>
    </source>
</reference>
<dbReference type="GeneID" id="14918514"/>
<dbReference type="Proteomes" id="UP000011083">
    <property type="component" value="Unassembled WGS sequence"/>
</dbReference>
<keyword evidence="4" id="KW-1185">Reference proteome</keyword>
<name>L8GVZ4_ACACF</name>
<dbReference type="Pfam" id="PF08635">
    <property type="entry name" value="ox_reductase_C"/>
    <property type="match status" value="1"/>
</dbReference>
<dbReference type="EMBL" id="KB007974">
    <property type="protein sequence ID" value="ELR17170.1"/>
    <property type="molecule type" value="Genomic_DNA"/>
</dbReference>
<dbReference type="VEuPathDB" id="AmoebaDB:ACA1_058260"/>
<proteinExistence type="predicted"/>
<evidence type="ECO:0000259" key="1">
    <source>
        <dbReference type="Pfam" id="PF01408"/>
    </source>
</evidence>
<gene>
    <name evidence="3" type="ORF">ACA1_058260</name>
</gene>
<protein>
    <submittedName>
        <fullName evidence="3">Oxidoreductase, putative</fullName>
    </submittedName>
</protein>
<feature type="domain" description="Gfo/Idh/MocA-like oxidoreductase N-terminal" evidence="1">
    <location>
        <begin position="14"/>
        <end position="170"/>
    </location>
</feature>
<dbReference type="AlphaFoldDB" id="L8GVZ4"/>
<evidence type="ECO:0000313" key="4">
    <source>
        <dbReference type="Proteomes" id="UP000011083"/>
    </source>
</evidence>
<dbReference type="InterPro" id="IPR000683">
    <property type="entry name" value="Gfo/Idh/MocA-like_OxRdtase_N"/>
</dbReference>
<dbReference type="PANTHER" id="PTHR43249">
    <property type="entry name" value="UDP-N-ACETYL-2-AMINO-2-DEOXY-D-GLUCURONATE OXIDASE"/>
    <property type="match status" value="1"/>
</dbReference>
<evidence type="ECO:0000259" key="2">
    <source>
        <dbReference type="Pfam" id="PF08635"/>
    </source>
</evidence>
<dbReference type="KEGG" id="acan:ACA1_058260"/>
<dbReference type="InterPro" id="IPR013944">
    <property type="entry name" value="OxRdtase_put_C"/>
</dbReference>
<dbReference type="OrthoDB" id="10250282at2759"/>
<feature type="domain" description="Oxidoreductase putative C-terminal" evidence="2">
    <location>
        <begin position="243"/>
        <end position="291"/>
    </location>
</feature>
<dbReference type="RefSeq" id="XP_004339183.1">
    <property type="nucleotide sequence ID" value="XM_004339135.1"/>
</dbReference>
<sequence length="377" mass="41068">MQTQPQEGSARVVRLGFIGAGEVNFGSDTVAVPWNHARVVDLLGRGEGWGGLAPVGLRIVGVADVNAARADAVADRWRAKSPQVFGEAKGFGSVTDMLDQARPDAVIIGLPPFAHGLPAKFDFELECARRGVHIFVEKPISSHPPELVSQVRDELERLAAEHGVVVSVGYMFRYSAPVLKLRQLLAEHAAAHPQAPAVRAVLLKYNTAYPAIAKAMWWDVRLSGGPGFLSLLPNDVVSGKSVEAGLPAEFRVPRLTTAHWRFESGAVGSLTHGVMLHGDHYECEIEVWGDGIRIRLEDPYGRARLLVSRDQGAENVQTEEVITFAEGEDNFYEKELAAWLHAIATGDASGIRSSYADAFKTFELTWAIRASSEKNRC</sequence>
<dbReference type="SUPFAM" id="SSF55347">
    <property type="entry name" value="Glyceraldehyde-3-phosphate dehydrogenase-like, C-terminal domain"/>
    <property type="match status" value="1"/>
</dbReference>
<dbReference type="InterPro" id="IPR036291">
    <property type="entry name" value="NAD(P)-bd_dom_sf"/>
</dbReference>
<evidence type="ECO:0000313" key="3">
    <source>
        <dbReference type="EMBL" id="ELR17170.1"/>
    </source>
</evidence>
<dbReference type="PANTHER" id="PTHR43249:SF1">
    <property type="entry name" value="D-GLUCOSIDE 3-DEHYDROGENASE"/>
    <property type="match status" value="1"/>
</dbReference>
<organism evidence="3 4">
    <name type="scientific">Acanthamoeba castellanii (strain ATCC 30010 / Neff)</name>
    <dbReference type="NCBI Taxonomy" id="1257118"/>
    <lineage>
        <taxon>Eukaryota</taxon>
        <taxon>Amoebozoa</taxon>
        <taxon>Discosea</taxon>
        <taxon>Longamoebia</taxon>
        <taxon>Centramoebida</taxon>
        <taxon>Acanthamoebidae</taxon>
        <taxon>Acanthamoeba</taxon>
    </lineage>
</organism>
<dbReference type="STRING" id="1257118.L8GVZ4"/>
<dbReference type="InterPro" id="IPR052515">
    <property type="entry name" value="Gfo/Idh/MocA_Oxidoreductase"/>
</dbReference>
<dbReference type="GO" id="GO:0000166">
    <property type="term" value="F:nucleotide binding"/>
    <property type="evidence" value="ECO:0007669"/>
    <property type="project" value="InterPro"/>
</dbReference>
<dbReference type="Gene3D" id="3.40.50.720">
    <property type="entry name" value="NAD(P)-binding Rossmann-like Domain"/>
    <property type="match status" value="1"/>
</dbReference>
<dbReference type="Gene3D" id="3.30.360.10">
    <property type="entry name" value="Dihydrodipicolinate Reductase, domain 2"/>
    <property type="match status" value="1"/>
</dbReference>
<dbReference type="OMA" id="WKYDSGA"/>